<evidence type="ECO:0000256" key="2">
    <source>
        <dbReference type="ARBA" id="ARBA00004496"/>
    </source>
</evidence>
<dbReference type="PANTHER" id="PTHR45476:SF4">
    <property type="entry name" value="CHLORIDE INTRACELLULAR CHANNEL PROTEIN 5"/>
    <property type="match status" value="1"/>
</dbReference>
<evidence type="ECO:0000256" key="13">
    <source>
        <dbReference type="SAM" id="MobiDB-lite"/>
    </source>
</evidence>
<dbReference type="FunFam" id="1.20.1050.10:FF:000001">
    <property type="entry name" value="Chloride intracellular channel 2"/>
    <property type="match status" value="1"/>
</dbReference>
<dbReference type="Gene3D" id="1.20.1050.10">
    <property type="match status" value="1"/>
</dbReference>
<dbReference type="EMBL" id="QBIY01012564">
    <property type="protein sequence ID" value="RXN23264.1"/>
    <property type="molecule type" value="Genomic_DNA"/>
</dbReference>
<dbReference type="GO" id="GO:0016491">
    <property type="term" value="F:oxidoreductase activity"/>
    <property type="evidence" value="ECO:0007669"/>
    <property type="project" value="UniProtKB-KW"/>
</dbReference>
<evidence type="ECO:0000313" key="17">
    <source>
        <dbReference type="Proteomes" id="UP000290572"/>
    </source>
</evidence>
<dbReference type="CDD" id="cd03061">
    <property type="entry name" value="GST_N_CLIC"/>
    <property type="match status" value="1"/>
</dbReference>
<dbReference type="PANTHER" id="PTHR45476">
    <property type="entry name" value="CHLORIDE INTRACELLULAR CHANNEL PROTEIN 6-RELATED"/>
    <property type="match status" value="1"/>
</dbReference>
<organism evidence="16 17">
    <name type="scientific">Labeo rohita</name>
    <name type="common">Indian major carp</name>
    <name type="synonym">Cyprinus rohita</name>
    <dbReference type="NCBI Taxonomy" id="84645"/>
    <lineage>
        <taxon>Eukaryota</taxon>
        <taxon>Metazoa</taxon>
        <taxon>Chordata</taxon>
        <taxon>Craniata</taxon>
        <taxon>Vertebrata</taxon>
        <taxon>Euteleostomi</taxon>
        <taxon>Actinopterygii</taxon>
        <taxon>Neopterygii</taxon>
        <taxon>Teleostei</taxon>
        <taxon>Ostariophysi</taxon>
        <taxon>Cypriniformes</taxon>
        <taxon>Cyprinidae</taxon>
        <taxon>Labeoninae</taxon>
        <taxon>Labeonini</taxon>
        <taxon>Labeo</taxon>
    </lineage>
</organism>
<evidence type="ECO:0000256" key="7">
    <source>
        <dbReference type="ARBA" id="ARBA00022989"/>
    </source>
</evidence>
<keyword evidence="10" id="KW-0869">Chloride channel</keyword>
<keyword evidence="5" id="KW-0963">Cytoplasm</keyword>
<evidence type="ECO:0000256" key="9">
    <source>
        <dbReference type="ARBA" id="ARBA00023136"/>
    </source>
</evidence>
<keyword evidence="9" id="KW-0472">Membrane</keyword>
<evidence type="ECO:0000256" key="4">
    <source>
        <dbReference type="ARBA" id="ARBA00022448"/>
    </source>
</evidence>
<proteinExistence type="evidence at protein level"/>
<evidence type="ECO:0000256" key="12">
    <source>
        <dbReference type="ARBA" id="ARBA00024167"/>
    </source>
</evidence>
<dbReference type="GO" id="GO:0034707">
    <property type="term" value="C:chloride channel complex"/>
    <property type="evidence" value="ECO:0007669"/>
    <property type="project" value="UniProtKB-KW"/>
</dbReference>
<dbReference type="Pfam" id="PF13410">
    <property type="entry name" value="GST_C_2"/>
    <property type="match status" value="1"/>
</dbReference>
<dbReference type="GO" id="GO:0005737">
    <property type="term" value="C:cytoplasm"/>
    <property type="evidence" value="ECO:0007669"/>
    <property type="project" value="UniProtKB-SubCell"/>
</dbReference>
<keyword evidence="18" id="KW-1267">Proteomics identification</keyword>
<evidence type="ECO:0000256" key="10">
    <source>
        <dbReference type="ARBA" id="ARBA00023173"/>
    </source>
</evidence>
<keyword evidence="4" id="KW-0813">Transport</keyword>
<feature type="region of interest" description="Disordered" evidence="13">
    <location>
        <begin position="39"/>
        <end position="110"/>
    </location>
</feature>
<feature type="domain" description="CLIC N-terminal" evidence="14">
    <location>
        <begin position="156"/>
        <end position="238"/>
    </location>
</feature>
<evidence type="ECO:0000256" key="8">
    <source>
        <dbReference type="ARBA" id="ARBA00023002"/>
    </source>
</evidence>
<keyword evidence="17" id="KW-1185">Reference proteome</keyword>
<evidence type="ECO:0000256" key="3">
    <source>
        <dbReference type="ARBA" id="ARBA00007655"/>
    </source>
</evidence>
<evidence type="ECO:0000313" key="15">
    <source>
        <dbReference type="EMBL" id="RXN07477.1"/>
    </source>
</evidence>
<dbReference type="GO" id="GO:0005254">
    <property type="term" value="F:chloride channel activity"/>
    <property type="evidence" value="ECO:0007669"/>
    <property type="project" value="UniProtKB-KW"/>
</dbReference>
<name>A0A498MUY3_LABRO</name>
<comment type="catalytic activity">
    <reaction evidence="12">
        <text>chloride(in) = chloride(out)</text>
        <dbReference type="Rhea" id="RHEA:29823"/>
        <dbReference type="ChEBI" id="CHEBI:17996"/>
    </reaction>
</comment>
<evidence type="ECO:0000256" key="1">
    <source>
        <dbReference type="ARBA" id="ARBA00004167"/>
    </source>
</evidence>
<keyword evidence="7" id="KW-1133">Transmembrane helix</keyword>
<sequence>MAANVQENIYEQIEDTAENIYEKPYETLNINTEAKYENQGVSKEIQEEPLYSTVNHPSPEYMNTRRTSQHSSSSSEAGEQLESEMPNGDGYESSSSEESGDPCDDKPSLASDDLLMAYSLPEDRSPEPEEVVDYSLKDVPNSPVEETPAAIDPNQPNIALYVKAGSDGESIGNCPFSQRLFMILWLKGVVFNVTTVDLKRKPADLNNLAPGTHPPFLTFNGLKTGLTKALKKLDDYLNSPLPDEVDADSMEEEKASNRKFLDGNELTLADCNLLPKLHIVKVVAKKYRNYDIPTDLTGVWRYLNSAYAQEEFTNTCAADNEIELAYKDVAKRLTK</sequence>
<dbReference type="Gene3D" id="3.40.30.10">
    <property type="entry name" value="Glutaredoxin"/>
    <property type="match status" value="1"/>
</dbReference>
<keyword evidence="8" id="KW-0560">Oxidoreductase</keyword>
<evidence type="ECO:0000256" key="5">
    <source>
        <dbReference type="ARBA" id="ARBA00022490"/>
    </source>
</evidence>
<accession>A0A498MUY3</accession>
<feature type="compositionally biased region" description="Low complexity" evidence="13">
    <location>
        <begin position="69"/>
        <end position="84"/>
    </location>
</feature>
<comment type="subcellular location">
    <subcellularLocation>
        <location evidence="2">Cytoplasm</location>
    </subcellularLocation>
    <subcellularLocation>
        <location evidence="1">Membrane</location>
        <topology evidence="1">Single-pass membrane protein</topology>
    </subcellularLocation>
</comment>
<evidence type="ECO:0000256" key="11">
    <source>
        <dbReference type="ARBA" id="ARBA00023214"/>
    </source>
</evidence>
<dbReference type="SUPFAM" id="SSF47616">
    <property type="entry name" value="GST C-terminal domain-like"/>
    <property type="match status" value="1"/>
</dbReference>
<evidence type="ECO:0000259" key="14">
    <source>
        <dbReference type="Pfam" id="PF22441"/>
    </source>
</evidence>
<dbReference type="EMBL" id="QBIY01013347">
    <property type="protein sequence ID" value="RXN07477.1"/>
    <property type="molecule type" value="Genomic_DNA"/>
</dbReference>
<comment type="similarity">
    <text evidence="3">Belongs to the chloride channel CLIC family.</text>
</comment>
<protein>
    <submittedName>
        <fullName evidence="16">Chloride intracellular channel 5-like isoform X1</fullName>
    </submittedName>
</protein>
<dbReference type="InterPro" id="IPR036282">
    <property type="entry name" value="Glutathione-S-Trfase_C_sf"/>
</dbReference>
<dbReference type="Proteomes" id="UP000290572">
    <property type="component" value="Unassembled WGS sequence"/>
</dbReference>
<keyword evidence="11" id="KW-0868">Chloride</keyword>
<comment type="caution">
    <text evidence="16">The sequence shown here is derived from an EMBL/GenBank/DDBJ whole genome shotgun (WGS) entry which is preliminary data.</text>
</comment>
<keyword evidence="10" id="KW-0407">Ion channel</keyword>
<dbReference type="InterPro" id="IPR036249">
    <property type="entry name" value="Thioredoxin-like_sf"/>
</dbReference>
<dbReference type="InterPro" id="IPR053823">
    <property type="entry name" value="CLIC_N"/>
</dbReference>
<dbReference type="STRING" id="84645.A0A498MUY3"/>
<reference evidence="16 17" key="1">
    <citation type="submission" date="2018-03" db="EMBL/GenBank/DDBJ databases">
        <title>Draft genome sequence of Rohu Carp (Labeo rohita).</title>
        <authorList>
            <person name="Das P."/>
            <person name="Kushwaha B."/>
            <person name="Joshi C.G."/>
            <person name="Kumar D."/>
            <person name="Nagpure N.S."/>
            <person name="Sahoo L."/>
            <person name="Das S.P."/>
            <person name="Bit A."/>
            <person name="Patnaik S."/>
            <person name="Meher P.K."/>
            <person name="Jayasankar P."/>
            <person name="Koringa P.G."/>
            <person name="Patel N.V."/>
            <person name="Hinsu A.T."/>
            <person name="Kumar R."/>
            <person name="Pandey M."/>
            <person name="Agarwal S."/>
            <person name="Srivastava S."/>
            <person name="Singh M."/>
            <person name="Iquebal M.A."/>
            <person name="Jaiswal S."/>
            <person name="Angadi U.B."/>
            <person name="Kumar N."/>
            <person name="Raza M."/>
            <person name="Shah T.M."/>
            <person name="Rai A."/>
            <person name="Jena J.K."/>
        </authorList>
    </citation>
    <scope>NUCLEOTIDE SEQUENCE [LARGE SCALE GENOMIC DNA]</scope>
    <source>
        <strain evidence="16">DASCIFA01</strain>
        <tissue evidence="16">Testis</tissue>
    </source>
</reference>
<gene>
    <name evidence="16" type="ORF">ROHU_023079</name>
    <name evidence="15" type="ORF">ROHU_032397</name>
</gene>
<dbReference type="Pfam" id="PF22441">
    <property type="entry name" value="CLIC-like_N"/>
    <property type="match status" value="1"/>
</dbReference>
<keyword evidence="10" id="KW-0406">Ion transport</keyword>
<evidence type="ECO:0000256" key="6">
    <source>
        <dbReference type="ARBA" id="ARBA00022692"/>
    </source>
</evidence>
<dbReference type="SUPFAM" id="SSF52833">
    <property type="entry name" value="Thioredoxin-like"/>
    <property type="match status" value="1"/>
</dbReference>
<evidence type="ECO:0000313" key="16">
    <source>
        <dbReference type="EMBL" id="RXN23264.1"/>
    </source>
</evidence>
<dbReference type="AlphaFoldDB" id="A0A498MUY3"/>
<keyword evidence="6" id="KW-0812">Transmembrane</keyword>
<evidence type="ECO:0007829" key="18">
    <source>
        <dbReference type="PeptideAtlas" id="A0A498MUY3"/>
    </source>
</evidence>